<dbReference type="SUPFAM" id="SSF46565">
    <property type="entry name" value="Chaperone J-domain"/>
    <property type="match status" value="1"/>
</dbReference>
<sequence length="689" mass="76386">MSATATVTTPQSRSFETSLNTSPFISPYTRREAMGEKSQFKPRSGNRMPAKRCSANGTMNEFIVLDDDEDEVLDFPESSKAKGPVLPKVISIDDDDDDDDCQFVQEKRAPFSLRKCTRTTMPSTRSGTRYGLGPESESDVSGSDCSDCEILDSEQWEKANKTKKAGKAGTSEEAGPSNLHCDTNFGPRFESGADDGGKESSSTFFETEVTEVSGKAGLSEEADPKDVDCDANVTPGFESRTEQHDQTSGKAPLSEEAGPSDDLHHRESTSGPAFESRTEAPDQTSARNPDCGKETSSSFFGTEKSGKAGMSEEAGPSDIHRDSDFGPGIYLFGSRVEVGNGAKNCDDDSRFFCKEKFPWSSPEVQVEHESSGSPSAHFTSPKEPIHENGSEEAEKEVDTVQVQCETSQLRKGNQKKKAPKAKQMKNAPKAKKAPKQTPKKKAPKENLKKTAADQSHTKEVVEEEEEDAAKSAPPQTSDGDTTTVLGNESDETRREHGILMELIIDPIQSTSEQLQGTAPVIDVMLNREMLKATDEYKKAQEEEWESRQQQLQLQAEESQRQRKRRKLENMRNMRQLEVERRQKERVEEVRETQKKDEESMNMKEKVRAEITKSLKILELKCNNMAALLRGLGITVGGGTSPPPNEVHAAYKRAVLKFHPDRASRGDIKQQVEAEEKFKLIARMKDKFLS</sequence>
<feature type="domain" description="J" evidence="2">
    <location>
        <begin position="626"/>
        <end position="689"/>
    </location>
</feature>
<protein>
    <recommendedName>
        <fullName evidence="2">J domain-containing protein</fullName>
    </recommendedName>
</protein>
<feature type="region of interest" description="Disordered" evidence="1">
    <location>
        <begin position="360"/>
        <end position="497"/>
    </location>
</feature>
<dbReference type="PROSITE" id="PS50076">
    <property type="entry name" value="DNAJ_2"/>
    <property type="match status" value="1"/>
</dbReference>
<accession>A0A6D2KWZ4</accession>
<reference evidence="3" key="1">
    <citation type="submission" date="2020-01" db="EMBL/GenBank/DDBJ databases">
        <authorList>
            <person name="Mishra B."/>
        </authorList>
    </citation>
    <scope>NUCLEOTIDE SEQUENCE [LARGE SCALE GENOMIC DNA]</scope>
</reference>
<feature type="compositionally biased region" description="Basic residues" evidence="1">
    <location>
        <begin position="412"/>
        <end position="442"/>
    </location>
</feature>
<feature type="compositionally biased region" description="Basic and acidic residues" evidence="1">
    <location>
        <begin position="443"/>
        <end position="460"/>
    </location>
</feature>
<evidence type="ECO:0000313" key="4">
    <source>
        <dbReference type="Proteomes" id="UP000467841"/>
    </source>
</evidence>
<evidence type="ECO:0000259" key="2">
    <source>
        <dbReference type="PROSITE" id="PS50076"/>
    </source>
</evidence>
<dbReference type="PANTHER" id="PTHR36335">
    <property type="entry name" value="CHAPERONE DNAJ-DOMAIN SUPERFAMILY PROTEIN"/>
    <property type="match status" value="1"/>
</dbReference>
<feature type="compositionally biased region" description="Polar residues" evidence="1">
    <location>
        <begin position="1"/>
        <end position="24"/>
    </location>
</feature>
<dbReference type="OrthoDB" id="498970at2759"/>
<organism evidence="3 4">
    <name type="scientific">Microthlaspi erraticum</name>
    <dbReference type="NCBI Taxonomy" id="1685480"/>
    <lineage>
        <taxon>Eukaryota</taxon>
        <taxon>Viridiplantae</taxon>
        <taxon>Streptophyta</taxon>
        <taxon>Embryophyta</taxon>
        <taxon>Tracheophyta</taxon>
        <taxon>Spermatophyta</taxon>
        <taxon>Magnoliopsida</taxon>
        <taxon>eudicotyledons</taxon>
        <taxon>Gunneridae</taxon>
        <taxon>Pentapetalae</taxon>
        <taxon>rosids</taxon>
        <taxon>malvids</taxon>
        <taxon>Brassicales</taxon>
        <taxon>Brassicaceae</taxon>
        <taxon>Coluteocarpeae</taxon>
        <taxon>Microthlaspi</taxon>
    </lineage>
</organism>
<feature type="region of interest" description="Disordered" evidence="1">
    <location>
        <begin position="75"/>
        <end position="97"/>
    </location>
</feature>
<feature type="region of interest" description="Disordered" evidence="1">
    <location>
        <begin position="549"/>
        <end position="568"/>
    </location>
</feature>
<evidence type="ECO:0000256" key="1">
    <source>
        <dbReference type="SAM" id="MobiDB-lite"/>
    </source>
</evidence>
<feature type="region of interest" description="Disordered" evidence="1">
    <location>
        <begin position="119"/>
        <end position="328"/>
    </location>
</feature>
<dbReference type="InterPro" id="IPR036869">
    <property type="entry name" value="J_dom_sf"/>
</dbReference>
<dbReference type="AlphaFoldDB" id="A0A6D2KWZ4"/>
<feature type="region of interest" description="Disordered" evidence="1">
    <location>
        <begin position="1"/>
        <end position="53"/>
    </location>
</feature>
<dbReference type="EMBL" id="CACVBM020001540">
    <property type="protein sequence ID" value="CAA7053614.1"/>
    <property type="molecule type" value="Genomic_DNA"/>
</dbReference>
<gene>
    <name evidence="3" type="ORF">MERR_LOCUS40850</name>
</gene>
<feature type="compositionally biased region" description="Polar residues" evidence="1">
    <location>
        <begin position="473"/>
        <end position="486"/>
    </location>
</feature>
<dbReference type="PANTHER" id="PTHR36335:SF1">
    <property type="entry name" value="CHAPERONE DNAJ-DOMAIN SUPERFAMILY PROTEIN"/>
    <property type="match status" value="1"/>
</dbReference>
<proteinExistence type="predicted"/>
<dbReference type="CDD" id="cd06257">
    <property type="entry name" value="DnaJ"/>
    <property type="match status" value="1"/>
</dbReference>
<dbReference type="Gene3D" id="1.10.287.110">
    <property type="entry name" value="DnaJ domain"/>
    <property type="match status" value="1"/>
</dbReference>
<feature type="compositionally biased region" description="Basic and acidic residues" evidence="1">
    <location>
        <begin position="29"/>
        <end position="39"/>
    </location>
</feature>
<name>A0A6D2KWZ4_9BRAS</name>
<evidence type="ECO:0000313" key="3">
    <source>
        <dbReference type="EMBL" id="CAA7053614.1"/>
    </source>
</evidence>
<comment type="caution">
    <text evidence="3">The sequence shown here is derived from an EMBL/GenBank/DDBJ whole genome shotgun (WGS) entry which is preliminary data.</text>
</comment>
<dbReference type="Proteomes" id="UP000467841">
    <property type="component" value="Unassembled WGS sequence"/>
</dbReference>
<feature type="compositionally biased region" description="Polar residues" evidence="1">
    <location>
        <begin position="400"/>
        <end position="411"/>
    </location>
</feature>
<keyword evidence="4" id="KW-1185">Reference proteome</keyword>
<dbReference type="InterPro" id="IPR001623">
    <property type="entry name" value="DnaJ_domain"/>
</dbReference>